<evidence type="ECO:0000256" key="1">
    <source>
        <dbReference type="SAM" id="SignalP"/>
    </source>
</evidence>
<keyword evidence="1" id="KW-0732">Signal</keyword>
<dbReference type="AlphaFoldDB" id="A0A8S9I3R8"/>
<accession>A0A8S9I3R8</accession>
<dbReference type="EMBL" id="QGKY02001250">
    <property type="protein sequence ID" value="KAF2564199.1"/>
    <property type="molecule type" value="Genomic_DNA"/>
</dbReference>
<name>A0A8S9I3R8_BRACR</name>
<sequence>MLLMMGHVIVWITSFVVHSHIWEGELHRHLDHDDIVHERSIRIGTRSTSPDRGIDTWKPFYQSLDCFEFLGEVGFPRFMSAVLAPSVESCCVLQLEYPRAA</sequence>
<feature type="chain" id="PRO_5035895505" description="Secreted protein" evidence="1">
    <location>
        <begin position="20"/>
        <end position="101"/>
    </location>
</feature>
<reference evidence="2" key="1">
    <citation type="submission" date="2019-12" db="EMBL/GenBank/DDBJ databases">
        <title>Genome sequencing and annotation of Brassica cretica.</title>
        <authorList>
            <person name="Studholme D.J."/>
            <person name="Sarris P.F."/>
        </authorList>
    </citation>
    <scope>NUCLEOTIDE SEQUENCE</scope>
    <source>
        <strain evidence="2">PFS-102/07</strain>
        <tissue evidence="2">Leaf</tissue>
    </source>
</reference>
<protein>
    <recommendedName>
        <fullName evidence="3">Secreted protein</fullName>
    </recommendedName>
</protein>
<organism evidence="2">
    <name type="scientific">Brassica cretica</name>
    <name type="common">Mustard</name>
    <dbReference type="NCBI Taxonomy" id="69181"/>
    <lineage>
        <taxon>Eukaryota</taxon>
        <taxon>Viridiplantae</taxon>
        <taxon>Streptophyta</taxon>
        <taxon>Embryophyta</taxon>
        <taxon>Tracheophyta</taxon>
        <taxon>Spermatophyta</taxon>
        <taxon>Magnoliopsida</taxon>
        <taxon>eudicotyledons</taxon>
        <taxon>Gunneridae</taxon>
        <taxon>Pentapetalae</taxon>
        <taxon>rosids</taxon>
        <taxon>malvids</taxon>
        <taxon>Brassicales</taxon>
        <taxon>Brassicaceae</taxon>
        <taxon>Brassiceae</taxon>
        <taxon>Brassica</taxon>
    </lineage>
</organism>
<comment type="caution">
    <text evidence="2">The sequence shown here is derived from an EMBL/GenBank/DDBJ whole genome shotgun (WGS) entry which is preliminary data.</text>
</comment>
<gene>
    <name evidence="2" type="ORF">F2Q70_00015193</name>
</gene>
<proteinExistence type="predicted"/>
<feature type="signal peptide" evidence="1">
    <location>
        <begin position="1"/>
        <end position="19"/>
    </location>
</feature>
<evidence type="ECO:0000313" key="2">
    <source>
        <dbReference type="EMBL" id="KAF2564199.1"/>
    </source>
</evidence>
<evidence type="ECO:0008006" key="3">
    <source>
        <dbReference type="Google" id="ProtNLM"/>
    </source>
</evidence>